<proteinExistence type="inferred from homology"/>
<evidence type="ECO:0000256" key="10">
    <source>
        <dbReference type="SAM" id="MobiDB-lite"/>
    </source>
</evidence>
<evidence type="ECO:0000256" key="3">
    <source>
        <dbReference type="ARBA" id="ARBA00008576"/>
    </source>
</evidence>
<evidence type="ECO:0000256" key="4">
    <source>
        <dbReference type="ARBA" id="ARBA00020365"/>
    </source>
</evidence>
<comment type="function">
    <text evidence="1">Could coordinate an aspect of bone turnover.</text>
</comment>
<dbReference type="Proteomes" id="UP000289886">
    <property type="component" value="Unassembled WGS sequence"/>
</dbReference>
<protein>
    <recommendedName>
        <fullName evidence="4">Secreted phosphoprotein 24</fullName>
    </recommendedName>
    <alternativeName>
        <fullName evidence="9">Secreted phosphoprotein 2</fullName>
    </alternativeName>
</protein>
<feature type="region of interest" description="Disordered" evidence="10">
    <location>
        <begin position="123"/>
        <end position="147"/>
    </location>
</feature>
<evidence type="ECO:0000256" key="5">
    <source>
        <dbReference type="ARBA" id="ARBA00022525"/>
    </source>
</evidence>
<evidence type="ECO:0000256" key="7">
    <source>
        <dbReference type="ARBA" id="ARBA00022729"/>
    </source>
</evidence>
<dbReference type="Gene3D" id="3.10.450.10">
    <property type="match status" value="1"/>
</dbReference>
<name>A0A444UAA5_ACIRT</name>
<dbReference type="AlphaFoldDB" id="A0A444UAA5"/>
<comment type="caution">
    <text evidence="11">The sequence shown here is derived from an EMBL/GenBank/DDBJ whole genome shotgun (WGS) entry which is preliminary data.</text>
</comment>
<evidence type="ECO:0000256" key="6">
    <source>
        <dbReference type="ARBA" id="ARBA00022553"/>
    </source>
</evidence>
<feature type="compositionally biased region" description="Low complexity" evidence="10">
    <location>
        <begin position="126"/>
        <end position="147"/>
    </location>
</feature>
<keyword evidence="8" id="KW-1015">Disulfide bond</keyword>
<dbReference type="PANTHER" id="PTHR15444:SF4">
    <property type="entry name" value="SECRETED PHOSPHOPROTEIN 24"/>
    <property type="match status" value="1"/>
</dbReference>
<keyword evidence="12" id="KW-1185">Reference proteome</keyword>
<evidence type="ECO:0000313" key="12">
    <source>
        <dbReference type="Proteomes" id="UP000289886"/>
    </source>
</evidence>
<accession>A0A444UAA5</accession>
<comment type="similarity">
    <text evidence="3">Belongs to the SPP2 family.</text>
</comment>
<dbReference type="EMBL" id="SCEB01214950">
    <property type="protein sequence ID" value="RXM32113.1"/>
    <property type="molecule type" value="Genomic_DNA"/>
</dbReference>
<sequence length="189" mass="21075">MLNLYMRVFESSPPHSAAPGLPVFPLDQPVAEEALNASIAQVNLLSRGPNIYGITRSIIKKVIPVEEKAYDMILNFNIRETVCLKESGKDSDVCDFEMGRFARTAACSSRVQFRNDQIDNVSVRCSSSGSSSSSSSESMSSSSEELMSQHLNGRRQYTYRGAVEFQNAILEKHYDKVNQHDLQPQYVAI</sequence>
<keyword evidence="6" id="KW-0597">Phosphoprotein</keyword>
<dbReference type="InterPro" id="IPR010892">
    <property type="entry name" value="Spp-24"/>
</dbReference>
<dbReference type="InterPro" id="IPR046350">
    <property type="entry name" value="Cystatin_sf"/>
</dbReference>
<evidence type="ECO:0000313" key="11">
    <source>
        <dbReference type="EMBL" id="RXM32113.1"/>
    </source>
</evidence>
<comment type="subcellular location">
    <subcellularLocation>
        <location evidence="2">Secreted</location>
    </subcellularLocation>
</comment>
<organism evidence="11 12">
    <name type="scientific">Acipenser ruthenus</name>
    <name type="common">Sterlet sturgeon</name>
    <dbReference type="NCBI Taxonomy" id="7906"/>
    <lineage>
        <taxon>Eukaryota</taxon>
        <taxon>Metazoa</taxon>
        <taxon>Chordata</taxon>
        <taxon>Craniata</taxon>
        <taxon>Vertebrata</taxon>
        <taxon>Euteleostomi</taxon>
        <taxon>Actinopterygii</taxon>
        <taxon>Chondrostei</taxon>
        <taxon>Acipenseriformes</taxon>
        <taxon>Acipenseridae</taxon>
        <taxon>Acipenser</taxon>
    </lineage>
</organism>
<dbReference type="SUPFAM" id="SSF54403">
    <property type="entry name" value="Cystatin/monellin"/>
    <property type="match status" value="1"/>
</dbReference>
<keyword evidence="5" id="KW-0964">Secreted</keyword>
<evidence type="ECO:0000256" key="1">
    <source>
        <dbReference type="ARBA" id="ARBA00002371"/>
    </source>
</evidence>
<keyword evidence="7" id="KW-0732">Signal</keyword>
<dbReference type="PANTHER" id="PTHR15444">
    <property type="entry name" value="SECRETED PHOSPHOPROTEIN 24"/>
    <property type="match status" value="1"/>
</dbReference>
<evidence type="ECO:0000256" key="8">
    <source>
        <dbReference type="ARBA" id="ARBA00023157"/>
    </source>
</evidence>
<dbReference type="GO" id="GO:0005576">
    <property type="term" value="C:extracellular region"/>
    <property type="evidence" value="ECO:0007669"/>
    <property type="project" value="UniProtKB-SubCell"/>
</dbReference>
<gene>
    <name evidence="11" type="ORF">EOD39_1556</name>
</gene>
<reference evidence="11 12" key="1">
    <citation type="submission" date="2019-01" db="EMBL/GenBank/DDBJ databases">
        <title>Draft Genome and Complete Hox-Cluster Characterization of the Sterlet Sturgeon (Acipenser ruthenus).</title>
        <authorList>
            <person name="Wei Q."/>
        </authorList>
    </citation>
    <scope>NUCLEOTIDE SEQUENCE [LARGE SCALE GENOMIC DNA]</scope>
    <source>
        <strain evidence="11">WHYD16114868_AA</strain>
        <tissue evidence="11">Blood</tissue>
    </source>
</reference>
<dbReference type="GO" id="GO:0046849">
    <property type="term" value="P:bone remodeling"/>
    <property type="evidence" value="ECO:0007669"/>
    <property type="project" value="InterPro"/>
</dbReference>
<dbReference type="Pfam" id="PF07448">
    <property type="entry name" value="Spp-24"/>
    <property type="match status" value="1"/>
</dbReference>
<evidence type="ECO:0000256" key="9">
    <source>
        <dbReference type="ARBA" id="ARBA00029627"/>
    </source>
</evidence>
<evidence type="ECO:0000256" key="2">
    <source>
        <dbReference type="ARBA" id="ARBA00004613"/>
    </source>
</evidence>